<dbReference type="EMBL" id="JAMQAW010000070">
    <property type="protein sequence ID" value="MCM2393356.1"/>
    <property type="molecule type" value="Genomic_DNA"/>
</dbReference>
<comment type="caution">
    <text evidence="2">The sequence shown here is derived from an EMBL/GenBank/DDBJ whole genome shotgun (WGS) entry which is preliminary data.</text>
</comment>
<dbReference type="Proteomes" id="UP001431429">
    <property type="component" value="Unassembled WGS sequence"/>
</dbReference>
<dbReference type="RefSeq" id="WP_250923651.1">
    <property type="nucleotide sequence ID" value="NZ_JAMQAW010000070.1"/>
</dbReference>
<reference evidence="2" key="1">
    <citation type="submission" date="2022-06" db="EMBL/GenBank/DDBJ databases">
        <title>Genome public.</title>
        <authorList>
            <person name="Sun Q."/>
        </authorList>
    </citation>
    <scope>NUCLEOTIDE SEQUENCE</scope>
    <source>
        <strain evidence="2">CWNU-1</strain>
    </source>
</reference>
<feature type="transmembrane region" description="Helical" evidence="1">
    <location>
        <begin position="17"/>
        <end position="36"/>
    </location>
</feature>
<organism evidence="2 3">
    <name type="scientific">Streptomyces albipurpureus</name>
    <dbReference type="NCBI Taxonomy" id="2897419"/>
    <lineage>
        <taxon>Bacteria</taxon>
        <taxon>Bacillati</taxon>
        <taxon>Actinomycetota</taxon>
        <taxon>Actinomycetes</taxon>
        <taxon>Kitasatosporales</taxon>
        <taxon>Streptomycetaceae</taxon>
        <taxon>Streptomyces</taxon>
    </lineage>
</organism>
<gene>
    <name evidence="2" type="ORF">NBG84_34640</name>
</gene>
<feature type="transmembrane region" description="Helical" evidence="1">
    <location>
        <begin position="56"/>
        <end position="73"/>
    </location>
</feature>
<sequence>MVATSPARRTADQQWRLAARIGLATLTPAFVGAVLLMLDHCVPDGCLDRPRALSYLAWWAFGVSTGAGLFASFSPQRFYWSQRARPPVTLVHWAAQLTSVGAVLAIRL</sequence>
<evidence type="ECO:0000256" key="1">
    <source>
        <dbReference type="SAM" id="Phobius"/>
    </source>
</evidence>
<keyword evidence="3" id="KW-1185">Reference proteome</keyword>
<keyword evidence="1" id="KW-0472">Membrane</keyword>
<keyword evidence="1" id="KW-0812">Transmembrane</keyword>
<name>A0ABT0V1U0_9ACTN</name>
<protein>
    <submittedName>
        <fullName evidence="2">Uncharacterized protein</fullName>
    </submittedName>
</protein>
<evidence type="ECO:0000313" key="3">
    <source>
        <dbReference type="Proteomes" id="UP001431429"/>
    </source>
</evidence>
<proteinExistence type="predicted"/>
<accession>A0ABT0V1U0</accession>
<evidence type="ECO:0000313" key="2">
    <source>
        <dbReference type="EMBL" id="MCM2393356.1"/>
    </source>
</evidence>
<keyword evidence="1" id="KW-1133">Transmembrane helix</keyword>